<feature type="region of interest" description="Disordered" evidence="8">
    <location>
        <begin position="409"/>
        <end position="470"/>
    </location>
</feature>
<dbReference type="STRING" id="58919.A0A316ZAW3"/>
<dbReference type="InterPro" id="IPR028889">
    <property type="entry name" value="USP"/>
</dbReference>
<evidence type="ECO:0000256" key="2">
    <source>
        <dbReference type="ARBA" id="ARBA00009085"/>
    </source>
</evidence>
<organism evidence="10 11">
    <name type="scientific">Tilletiopsis washingtonensis</name>
    <dbReference type="NCBI Taxonomy" id="58919"/>
    <lineage>
        <taxon>Eukaryota</taxon>
        <taxon>Fungi</taxon>
        <taxon>Dikarya</taxon>
        <taxon>Basidiomycota</taxon>
        <taxon>Ustilaginomycotina</taxon>
        <taxon>Exobasidiomycetes</taxon>
        <taxon>Entylomatales</taxon>
        <taxon>Entylomatales incertae sedis</taxon>
        <taxon>Tilletiopsis</taxon>
    </lineage>
</organism>
<evidence type="ECO:0000256" key="5">
    <source>
        <dbReference type="ARBA" id="ARBA00022786"/>
    </source>
</evidence>
<dbReference type="InterPro" id="IPR050164">
    <property type="entry name" value="Peptidase_C19"/>
</dbReference>
<dbReference type="CDD" id="cd02257">
    <property type="entry name" value="Peptidase_C19"/>
    <property type="match status" value="1"/>
</dbReference>
<dbReference type="EMBL" id="KZ819290">
    <property type="protein sequence ID" value="PWN98830.1"/>
    <property type="molecule type" value="Genomic_DNA"/>
</dbReference>
<dbReference type="Gene3D" id="3.90.70.10">
    <property type="entry name" value="Cysteine proteinases"/>
    <property type="match status" value="2"/>
</dbReference>
<feature type="region of interest" description="Disordered" evidence="8">
    <location>
        <begin position="493"/>
        <end position="552"/>
    </location>
</feature>
<dbReference type="GeneID" id="37269675"/>
<evidence type="ECO:0000256" key="3">
    <source>
        <dbReference type="ARBA" id="ARBA00012759"/>
    </source>
</evidence>
<feature type="compositionally biased region" description="Acidic residues" evidence="8">
    <location>
        <begin position="669"/>
        <end position="688"/>
    </location>
</feature>
<feature type="region of interest" description="Disordered" evidence="8">
    <location>
        <begin position="340"/>
        <end position="378"/>
    </location>
</feature>
<feature type="compositionally biased region" description="Low complexity" evidence="8">
    <location>
        <begin position="9"/>
        <end position="22"/>
    </location>
</feature>
<dbReference type="PROSITE" id="PS00972">
    <property type="entry name" value="USP_1"/>
    <property type="match status" value="1"/>
</dbReference>
<evidence type="ECO:0000256" key="8">
    <source>
        <dbReference type="SAM" id="MobiDB-lite"/>
    </source>
</evidence>
<dbReference type="GO" id="GO:0005634">
    <property type="term" value="C:nucleus"/>
    <property type="evidence" value="ECO:0007669"/>
    <property type="project" value="TreeGrafter"/>
</dbReference>
<keyword evidence="6" id="KW-0378">Hydrolase</keyword>
<feature type="compositionally biased region" description="Polar residues" evidence="8">
    <location>
        <begin position="808"/>
        <end position="823"/>
    </location>
</feature>
<evidence type="ECO:0000259" key="9">
    <source>
        <dbReference type="PROSITE" id="PS50235"/>
    </source>
</evidence>
<keyword evidence="7" id="KW-0788">Thiol protease</keyword>
<accession>A0A316ZAW3</accession>
<feature type="compositionally biased region" description="Low complexity" evidence="8">
    <location>
        <begin position="517"/>
        <end position="526"/>
    </location>
</feature>
<feature type="region of interest" description="Disordered" evidence="8">
    <location>
        <begin position="1"/>
        <end position="22"/>
    </location>
</feature>
<dbReference type="OrthoDB" id="420187at2759"/>
<feature type="region of interest" description="Disordered" evidence="8">
    <location>
        <begin position="941"/>
        <end position="975"/>
    </location>
</feature>
<protein>
    <recommendedName>
        <fullName evidence="3">ubiquitinyl hydrolase 1</fullName>
        <ecNumber evidence="3">3.4.19.12</ecNumber>
    </recommendedName>
</protein>
<dbReference type="InterPro" id="IPR018200">
    <property type="entry name" value="USP_CS"/>
</dbReference>
<name>A0A316ZAW3_9BASI</name>
<feature type="compositionally biased region" description="Low complexity" evidence="8">
    <location>
        <begin position="135"/>
        <end position="155"/>
    </location>
</feature>
<feature type="region of interest" description="Disordered" evidence="8">
    <location>
        <begin position="1006"/>
        <end position="1111"/>
    </location>
</feature>
<feature type="region of interest" description="Disordered" evidence="8">
    <location>
        <begin position="109"/>
        <end position="161"/>
    </location>
</feature>
<feature type="compositionally biased region" description="Low complexity" evidence="8">
    <location>
        <begin position="1039"/>
        <end position="1111"/>
    </location>
</feature>
<dbReference type="Proteomes" id="UP000245946">
    <property type="component" value="Unassembled WGS sequence"/>
</dbReference>
<feature type="region of interest" description="Disordered" evidence="8">
    <location>
        <begin position="755"/>
        <end position="852"/>
    </location>
</feature>
<dbReference type="EC" id="3.4.19.12" evidence="3"/>
<dbReference type="GO" id="GO:0006508">
    <property type="term" value="P:proteolysis"/>
    <property type="evidence" value="ECO:0007669"/>
    <property type="project" value="UniProtKB-KW"/>
</dbReference>
<evidence type="ECO:0000256" key="1">
    <source>
        <dbReference type="ARBA" id="ARBA00000707"/>
    </source>
</evidence>
<dbReference type="InterPro" id="IPR001394">
    <property type="entry name" value="Peptidase_C19_UCH"/>
</dbReference>
<gene>
    <name evidence="10" type="ORF">FA09DRAFT_329321</name>
</gene>
<dbReference type="PANTHER" id="PTHR24006:SF888">
    <property type="entry name" value="UBIQUITIN CARBOXYL-TERMINAL HYDROLASE 30"/>
    <property type="match status" value="1"/>
</dbReference>
<proteinExistence type="inferred from homology"/>
<feature type="domain" description="USP" evidence="9">
    <location>
        <begin position="37"/>
        <end position="1159"/>
    </location>
</feature>
<feature type="compositionally biased region" description="Polar residues" evidence="8">
    <location>
        <begin position="789"/>
        <end position="799"/>
    </location>
</feature>
<dbReference type="GO" id="GO:0016579">
    <property type="term" value="P:protein deubiquitination"/>
    <property type="evidence" value="ECO:0007669"/>
    <property type="project" value="InterPro"/>
</dbReference>
<dbReference type="PROSITE" id="PS50235">
    <property type="entry name" value="USP_3"/>
    <property type="match status" value="1"/>
</dbReference>
<dbReference type="GO" id="GO:0005829">
    <property type="term" value="C:cytosol"/>
    <property type="evidence" value="ECO:0007669"/>
    <property type="project" value="TreeGrafter"/>
</dbReference>
<dbReference type="GO" id="GO:0004843">
    <property type="term" value="F:cysteine-type deubiquitinase activity"/>
    <property type="evidence" value="ECO:0007669"/>
    <property type="project" value="UniProtKB-EC"/>
</dbReference>
<evidence type="ECO:0000256" key="6">
    <source>
        <dbReference type="ARBA" id="ARBA00022801"/>
    </source>
</evidence>
<comment type="similarity">
    <text evidence="2">Belongs to the peptidase C19 family.</text>
</comment>
<evidence type="ECO:0000313" key="11">
    <source>
        <dbReference type="Proteomes" id="UP000245946"/>
    </source>
</evidence>
<dbReference type="RefSeq" id="XP_025599109.1">
    <property type="nucleotide sequence ID" value="XM_025742131.1"/>
</dbReference>
<comment type="catalytic activity">
    <reaction evidence="1">
        <text>Thiol-dependent hydrolysis of ester, thioester, amide, peptide and isopeptide bonds formed by the C-terminal Gly of ubiquitin (a 76-residue protein attached to proteins as an intracellular targeting signal).</text>
        <dbReference type="EC" id="3.4.19.12"/>
    </reaction>
</comment>
<feature type="region of interest" description="Disordered" evidence="8">
    <location>
        <begin position="658"/>
        <end position="742"/>
    </location>
</feature>
<feature type="compositionally biased region" description="Basic residues" evidence="8">
    <location>
        <begin position="950"/>
        <end position="961"/>
    </location>
</feature>
<evidence type="ECO:0000313" key="10">
    <source>
        <dbReference type="EMBL" id="PWN98830.1"/>
    </source>
</evidence>
<dbReference type="InterPro" id="IPR038765">
    <property type="entry name" value="Papain-like_cys_pep_sf"/>
</dbReference>
<reference evidence="10 11" key="1">
    <citation type="journal article" date="2018" name="Mol. Biol. Evol.">
        <title>Broad Genomic Sampling Reveals a Smut Pathogenic Ancestry of the Fungal Clade Ustilaginomycotina.</title>
        <authorList>
            <person name="Kijpornyongpan T."/>
            <person name="Mondo S.J."/>
            <person name="Barry K."/>
            <person name="Sandor L."/>
            <person name="Lee J."/>
            <person name="Lipzen A."/>
            <person name="Pangilinan J."/>
            <person name="LaButti K."/>
            <person name="Hainaut M."/>
            <person name="Henrissat B."/>
            <person name="Grigoriev I.V."/>
            <person name="Spatafora J.W."/>
            <person name="Aime M.C."/>
        </authorList>
    </citation>
    <scope>NUCLEOTIDE SEQUENCE [LARGE SCALE GENOMIC DNA]</scope>
    <source>
        <strain evidence="10 11">MCA 4186</strain>
    </source>
</reference>
<dbReference type="PANTHER" id="PTHR24006">
    <property type="entry name" value="UBIQUITIN CARBOXYL-TERMINAL HYDROLASE"/>
    <property type="match status" value="1"/>
</dbReference>
<keyword evidence="11" id="KW-1185">Reference proteome</keyword>
<keyword evidence="5" id="KW-0833">Ubl conjugation pathway</keyword>
<dbReference type="Pfam" id="PF00443">
    <property type="entry name" value="UCH"/>
    <property type="match status" value="1"/>
</dbReference>
<dbReference type="PROSITE" id="PS00973">
    <property type="entry name" value="USP_2"/>
    <property type="match status" value="1"/>
</dbReference>
<evidence type="ECO:0000256" key="7">
    <source>
        <dbReference type="ARBA" id="ARBA00022807"/>
    </source>
</evidence>
<feature type="compositionally biased region" description="Low complexity" evidence="8">
    <location>
        <begin position="1009"/>
        <end position="1022"/>
    </location>
</feature>
<dbReference type="AlphaFoldDB" id="A0A316ZAW3"/>
<dbReference type="SUPFAM" id="SSF54001">
    <property type="entry name" value="Cysteine proteinases"/>
    <property type="match status" value="1"/>
</dbReference>
<keyword evidence="4" id="KW-0645">Protease</keyword>
<evidence type="ECO:0000256" key="4">
    <source>
        <dbReference type="ARBA" id="ARBA00022670"/>
    </source>
</evidence>
<feature type="compositionally biased region" description="Low complexity" evidence="8">
    <location>
        <begin position="755"/>
        <end position="766"/>
    </location>
</feature>
<sequence length="1163" mass="121653">MAPHRPAHGRAGMGSSSASSSATPASAADAEAAAAHAGFINLGNTCFLNSVLQAASVTTALRTLYHPPQEASGSSSSSPATELLAADSSAQLLEAAQRARSPVLRLVDEEKGRQAPAPPRFAAPAPFTTLDDAGAPSTSTSATATPRPAATPSASFIAPSTHVPSASDVPLNTAFRHTLEQTWPSANSNRHRRGGKVPAVNAKPLLGALIRKYSHYGDYGQQDGHELLVHLLDAMRMEEMDLIKKLQPATPSARRRPRPSRTATLAMTAQVEEEAHTPRATARADPLHALAPLPEEPKMRPFVDAVFGGKLLSAVVCEGCRHVSHTYEDFLDVSLPVRPESDTKGVKQRHSIRKMADRWRRGHGAKPPPRPRSAAETAQALQRLEDGQMSEAEADSTPGLLRGFSIARPKSAMPRPKAGISPAPSPHINGAGPTASEVEQMRKLLARGGGSDTDVESAAEGPSSSARVPDAAAMSLAPDFAAYSDAERAFATKHHAPPASSSGGLLRAVSGRMGGKSSEPPSRVSSPNPPSETESAAGARSGGEPMKRGASNRQGAYITRLFADVPRAEAPSGSAGFLWPRWAGTTAAAPAPSEAHLAARSRGTPATQADVLAAQAGTGLVKSLMQFTAVEALDGDNRYACKRCWRLANPLTPAERARQLRRRARRGEDDAESEKSEDDEEDSDAGEEEQPHQGIKVAVPTPIVANGTDTIKASHLPPPADDSRRGSASSLGETSGEDELQSITRSMPIPIIETSPATPAVATASPRWPGADGSLRAPQAIPGSLRTIAKTSTTGSEYATSDEESGDVTGSETEASTGRGTDSASDRGAPVDALRTLRVSSGAPRRRRSTQSIAQRALKRYLIASTPPVLVFHFKRFQHVNRTYGFSSFAGGSKKIDDVVSFPELLDIAPFVAPPREEYDRAGMLKASSDERALKKAAMLGGEVEEKRQKESHHRWHWHSRGRPETKPTSVVDGDAPSTRYRLYAVVMHQGTMSSGHYTAFVLAPPAPSTSSSSTTPAPTTSDSRRPSVASSPALGATSDAGSASIKSVSSASASGAAGADGADAARTMQPSTSEGTMASTTTSSSASSVRSSADAATPATTASSAATPASSVAGATAAAAAVPDQRRWLFTSDSLVRPASIDEVLNTKHAYLLFYENVPADA</sequence>